<dbReference type="EMBL" id="JARBHB010000013">
    <property type="protein sequence ID" value="KAJ8870654.1"/>
    <property type="molecule type" value="Genomic_DNA"/>
</dbReference>
<dbReference type="Proteomes" id="UP001159363">
    <property type="component" value="Chromosome 12"/>
</dbReference>
<protein>
    <recommendedName>
        <fullName evidence="3">DNA-directed DNA polymerase</fullName>
    </recommendedName>
</protein>
<dbReference type="InterPro" id="IPR043502">
    <property type="entry name" value="DNA/RNA_pol_sf"/>
</dbReference>
<dbReference type="SUPFAM" id="SSF56672">
    <property type="entry name" value="DNA/RNA polymerases"/>
    <property type="match status" value="1"/>
</dbReference>
<evidence type="ECO:0000313" key="2">
    <source>
        <dbReference type="Proteomes" id="UP001159363"/>
    </source>
</evidence>
<gene>
    <name evidence="1" type="ORF">PR048_029677</name>
</gene>
<organism evidence="1 2">
    <name type="scientific">Dryococelus australis</name>
    <dbReference type="NCBI Taxonomy" id="614101"/>
    <lineage>
        <taxon>Eukaryota</taxon>
        <taxon>Metazoa</taxon>
        <taxon>Ecdysozoa</taxon>
        <taxon>Arthropoda</taxon>
        <taxon>Hexapoda</taxon>
        <taxon>Insecta</taxon>
        <taxon>Pterygota</taxon>
        <taxon>Neoptera</taxon>
        <taxon>Polyneoptera</taxon>
        <taxon>Phasmatodea</taxon>
        <taxon>Verophasmatodea</taxon>
        <taxon>Anareolatae</taxon>
        <taxon>Phasmatidae</taxon>
        <taxon>Eurycanthinae</taxon>
        <taxon>Dryococelus</taxon>
    </lineage>
</organism>
<accession>A0ABQ9GE32</accession>
<comment type="caution">
    <text evidence="1">The sequence shown here is derived from an EMBL/GenBank/DDBJ whole genome shotgun (WGS) entry which is preliminary data.</text>
</comment>
<evidence type="ECO:0008006" key="3">
    <source>
        <dbReference type="Google" id="ProtNLM"/>
    </source>
</evidence>
<evidence type="ECO:0000313" key="1">
    <source>
        <dbReference type="EMBL" id="KAJ8870654.1"/>
    </source>
</evidence>
<proteinExistence type="predicted"/>
<reference evidence="1 2" key="1">
    <citation type="submission" date="2023-02" db="EMBL/GenBank/DDBJ databases">
        <title>LHISI_Scaffold_Assembly.</title>
        <authorList>
            <person name="Stuart O.P."/>
            <person name="Cleave R."/>
            <person name="Magrath M.J.L."/>
            <person name="Mikheyev A.S."/>
        </authorList>
    </citation>
    <scope>NUCLEOTIDE SEQUENCE [LARGE SCALE GENOMIC DNA]</scope>
    <source>
        <strain evidence="1">Daus_M_001</strain>
        <tissue evidence="1">Leg muscle</tissue>
    </source>
</reference>
<sequence length="174" mass="20206">MALYISLILRNVLSLRTHSKNIFFKLINNSIYGKTLQNVCWKRDIRVVSRYDTIYGAAELIGHLTFQARQIIDENLVLIEMSKHSVASNKPFTCVQNFFCWLCTSCNATPIPLYTLLLIKKTWFDTSNYALYNLQRFPHRNKGCTGVMKDECAGRIFTHFVSLCPKLYCKRCCE</sequence>
<name>A0ABQ9GE32_9NEOP</name>
<keyword evidence="2" id="KW-1185">Reference proteome</keyword>